<name>A0A1Y2A5H4_9FUNG</name>
<evidence type="ECO:0000256" key="1">
    <source>
        <dbReference type="ARBA" id="ARBA00022723"/>
    </source>
</evidence>
<keyword evidence="5" id="KW-0175">Coiled coil</keyword>
<feature type="domain" description="C3H1-type" evidence="7">
    <location>
        <begin position="100"/>
        <end position="127"/>
    </location>
</feature>
<feature type="zinc finger region" description="C3H1-type" evidence="4">
    <location>
        <begin position="100"/>
        <end position="127"/>
    </location>
</feature>
<dbReference type="Gene3D" id="4.10.1000.10">
    <property type="entry name" value="Zinc finger, CCCH-type"/>
    <property type="match status" value="1"/>
</dbReference>
<dbReference type="STRING" id="1754190.A0A1Y2A5H4"/>
<dbReference type="InterPro" id="IPR032378">
    <property type="entry name" value="ZC3H15/TMA46_C"/>
</dbReference>
<accession>A0A1Y2A5H4</accession>
<dbReference type="Pfam" id="PF16543">
    <property type="entry name" value="DFRP_C"/>
    <property type="match status" value="1"/>
</dbReference>
<evidence type="ECO:0000313" key="9">
    <source>
        <dbReference type="Proteomes" id="UP000193920"/>
    </source>
</evidence>
<feature type="domain" description="C3H1-type" evidence="7">
    <location>
        <begin position="180"/>
        <end position="218"/>
    </location>
</feature>
<feature type="coiled-coil region" evidence="5">
    <location>
        <begin position="271"/>
        <end position="298"/>
    </location>
</feature>
<proteinExistence type="predicted"/>
<dbReference type="GO" id="GO:0008270">
    <property type="term" value="F:zinc ion binding"/>
    <property type="evidence" value="ECO:0007669"/>
    <property type="project" value="UniProtKB-KW"/>
</dbReference>
<evidence type="ECO:0000256" key="4">
    <source>
        <dbReference type="PROSITE-ProRule" id="PRU00723"/>
    </source>
</evidence>
<dbReference type="InterPro" id="IPR000571">
    <property type="entry name" value="Znf_CCCH"/>
</dbReference>
<dbReference type="PANTHER" id="PTHR12681:SF0">
    <property type="entry name" value="ZINC FINGER CCCH DOMAIN-CONTAINING PROTEIN 15"/>
    <property type="match status" value="1"/>
</dbReference>
<dbReference type="SMART" id="SM00356">
    <property type="entry name" value="ZnF_C3H1"/>
    <property type="match status" value="2"/>
</dbReference>
<dbReference type="Gene3D" id="6.20.400.10">
    <property type="match status" value="1"/>
</dbReference>
<dbReference type="GO" id="GO:0003729">
    <property type="term" value="F:mRNA binding"/>
    <property type="evidence" value="ECO:0007669"/>
    <property type="project" value="TreeGrafter"/>
</dbReference>
<dbReference type="Pfam" id="PF00642">
    <property type="entry name" value="zf-CCCH"/>
    <property type="match status" value="1"/>
</dbReference>
<feature type="zinc finger region" description="C3H1-type" evidence="4">
    <location>
        <begin position="180"/>
        <end position="218"/>
    </location>
</feature>
<evidence type="ECO:0000256" key="3">
    <source>
        <dbReference type="ARBA" id="ARBA00022833"/>
    </source>
</evidence>
<protein>
    <recommendedName>
        <fullName evidence="7">C3H1-type domain-containing protein</fullName>
    </recommendedName>
</protein>
<dbReference type="Proteomes" id="UP000193920">
    <property type="component" value="Unassembled WGS sequence"/>
</dbReference>
<dbReference type="AlphaFoldDB" id="A0A1Y2A5H4"/>
<dbReference type="PROSITE" id="PS50103">
    <property type="entry name" value="ZF_C3H1"/>
    <property type="match status" value="2"/>
</dbReference>
<evidence type="ECO:0000256" key="2">
    <source>
        <dbReference type="ARBA" id="ARBA00022771"/>
    </source>
</evidence>
<dbReference type="OrthoDB" id="278280at2759"/>
<reference evidence="8 9" key="1">
    <citation type="submission" date="2016-08" db="EMBL/GenBank/DDBJ databases">
        <title>A Parts List for Fungal Cellulosomes Revealed by Comparative Genomics.</title>
        <authorList>
            <consortium name="DOE Joint Genome Institute"/>
            <person name="Haitjema C.H."/>
            <person name="Gilmore S.P."/>
            <person name="Henske J.K."/>
            <person name="Solomon K.V."/>
            <person name="De Groot R."/>
            <person name="Kuo A."/>
            <person name="Mondo S.J."/>
            <person name="Salamov A.A."/>
            <person name="Labutti K."/>
            <person name="Zhao Z."/>
            <person name="Chiniquy J."/>
            <person name="Barry K."/>
            <person name="Brewer H.M."/>
            <person name="Purvine S.O."/>
            <person name="Wright A.T."/>
            <person name="Boxma B."/>
            <person name="Van Alen T."/>
            <person name="Hackstein J.H."/>
            <person name="Baker S.E."/>
            <person name="Grigoriev I.V."/>
            <person name="O'Malley M.A."/>
        </authorList>
    </citation>
    <scope>NUCLEOTIDE SEQUENCE [LARGE SCALE GENOMIC DNA]</scope>
    <source>
        <strain evidence="8 9">G1</strain>
    </source>
</reference>
<dbReference type="GO" id="GO:0002181">
    <property type="term" value="P:cytoplasmic translation"/>
    <property type="evidence" value="ECO:0007669"/>
    <property type="project" value="TreeGrafter"/>
</dbReference>
<organism evidence="8 9">
    <name type="scientific">Neocallimastix californiae</name>
    <dbReference type="NCBI Taxonomy" id="1754190"/>
    <lineage>
        <taxon>Eukaryota</taxon>
        <taxon>Fungi</taxon>
        <taxon>Fungi incertae sedis</taxon>
        <taxon>Chytridiomycota</taxon>
        <taxon>Chytridiomycota incertae sedis</taxon>
        <taxon>Neocallimastigomycetes</taxon>
        <taxon>Neocallimastigales</taxon>
        <taxon>Neocallimastigaceae</taxon>
        <taxon>Neocallimastix</taxon>
    </lineage>
</organism>
<keyword evidence="2 4" id="KW-0863">Zinc-finger</keyword>
<comment type="caution">
    <text evidence="8">The sequence shown here is derived from an EMBL/GenBank/DDBJ whole genome shotgun (WGS) entry which is preliminary data.</text>
</comment>
<feature type="compositionally biased region" description="Basic and acidic residues" evidence="6">
    <location>
        <begin position="57"/>
        <end position="80"/>
    </location>
</feature>
<keyword evidence="9" id="KW-1185">Reference proteome</keyword>
<dbReference type="SUPFAM" id="SSF90229">
    <property type="entry name" value="CCCH zinc finger"/>
    <property type="match status" value="1"/>
</dbReference>
<feature type="compositionally biased region" description="Acidic residues" evidence="6">
    <location>
        <begin position="379"/>
        <end position="401"/>
    </location>
</feature>
<evidence type="ECO:0000313" key="8">
    <source>
        <dbReference type="EMBL" id="ORY17744.1"/>
    </source>
</evidence>
<dbReference type="PANTHER" id="PTHR12681">
    <property type="entry name" value="ZINC FINGER-CONTAINING PROTEIN P48ZNF"/>
    <property type="match status" value="1"/>
</dbReference>
<feature type="region of interest" description="Disordered" evidence="6">
    <location>
        <begin position="316"/>
        <end position="401"/>
    </location>
</feature>
<evidence type="ECO:0000256" key="6">
    <source>
        <dbReference type="SAM" id="MobiDB-lite"/>
    </source>
</evidence>
<evidence type="ECO:0000259" key="7">
    <source>
        <dbReference type="PROSITE" id="PS50103"/>
    </source>
</evidence>
<feature type="region of interest" description="Disordered" evidence="6">
    <location>
        <begin position="48"/>
        <end position="80"/>
    </location>
</feature>
<evidence type="ECO:0000256" key="5">
    <source>
        <dbReference type="SAM" id="Coils"/>
    </source>
</evidence>
<keyword evidence="1 4" id="KW-0479">Metal-binding</keyword>
<dbReference type="GO" id="GO:0005829">
    <property type="term" value="C:cytosol"/>
    <property type="evidence" value="ECO:0007669"/>
    <property type="project" value="TreeGrafter"/>
</dbReference>
<gene>
    <name evidence="8" type="ORF">LY90DRAFT_391791</name>
</gene>
<keyword evidence="3 4" id="KW-0862">Zinc</keyword>
<feature type="compositionally biased region" description="Basic and acidic residues" evidence="6">
    <location>
        <begin position="333"/>
        <end position="365"/>
    </location>
</feature>
<dbReference type="EMBL" id="MCOG01000324">
    <property type="protein sequence ID" value="ORY17744.1"/>
    <property type="molecule type" value="Genomic_DNA"/>
</dbReference>
<sequence length="401" mass="47091">MAKKKQPQMSSKAEQKLKNKIIEDKTFGLKNKKKSSKVAKYVQQVQQQVNQAGNRKAMKEQEERKRKMEAKKKEEEKRKTELKEIFKPVQIQQKVPFGVDPKTILCAYFKAGTCQKGNRCKFSHDLNIERKTEKIDLYTDYRSGKNKKKKNGDDETMENWDQSKLESVIDKKFGKDNSQKPTEIVCKYFLEAIETKKYGFFWECPNGGSKCKYRHCLPPGYVLKKKETEEEKRAREEREKENQITLEEFLETERHKLGPNLTPITYESFNKWKAERKLQKEKEEKEKAKAKADAYKQYKAGMKSGIGFSGRELFDFNPELANPYDDDDDAMEEYVREDTDDNTENKTEEKEENDKKDKGKEKLDVSDMQESISKVEEEIKVDEELFADEDLGLDDVDDDEE</sequence>
<dbReference type="InterPro" id="IPR036855">
    <property type="entry name" value="Znf_CCCH_sf"/>
</dbReference>